<dbReference type="PROSITE" id="PS51736">
    <property type="entry name" value="RECOMBINASES_3"/>
    <property type="match status" value="1"/>
</dbReference>
<dbReference type="OrthoDB" id="8585334at2"/>
<evidence type="ECO:0000313" key="9">
    <source>
        <dbReference type="Proteomes" id="UP000254875"/>
    </source>
</evidence>
<evidence type="ECO:0000256" key="5">
    <source>
        <dbReference type="PIRSR" id="PIRSR606118-50"/>
    </source>
</evidence>
<dbReference type="PANTHER" id="PTHR30461">
    <property type="entry name" value="DNA-INVERTASE FROM LAMBDOID PROPHAGE"/>
    <property type="match status" value="1"/>
</dbReference>
<dbReference type="GO" id="GO:0015074">
    <property type="term" value="P:DNA integration"/>
    <property type="evidence" value="ECO:0007669"/>
    <property type="project" value="UniProtKB-KW"/>
</dbReference>
<dbReference type="CDD" id="cd00569">
    <property type="entry name" value="HTH_Hin_like"/>
    <property type="match status" value="1"/>
</dbReference>
<evidence type="ECO:0000256" key="3">
    <source>
        <dbReference type="ARBA" id="ARBA00023125"/>
    </source>
</evidence>
<dbReference type="AlphaFoldDB" id="A0A370NG64"/>
<dbReference type="PROSITE" id="PS00397">
    <property type="entry name" value="RECOMBINASES_1"/>
    <property type="match status" value="1"/>
</dbReference>
<dbReference type="InterPro" id="IPR009057">
    <property type="entry name" value="Homeodomain-like_sf"/>
</dbReference>
<dbReference type="SMART" id="SM00857">
    <property type="entry name" value="Resolvase"/>
    <property type="match status" value="1"/>
</dbReference>
<dbReference type="GO" id="GO:0003677">
    <property type="term" value="F:DNA binding"/>
    <property type="evidence" value="ECO:0007669"/>
    <property type="project" value="UniProtKB-KW"/>
</dbReference>
<evidence type="ECO:0000256" key="2">
    <source>
        <dbReference type="ARBA" id="ARBA00022908"/>
    </source>
</evidence>
<keyword evidence="9" id="KW-1185">Reference proteome</keyword>
<organism evidence="8 9">
    <name type="scientific">Paraburkholderia lacunae</name>
    <dbReference type="NCBI Taxonomy" id="2211104"/>
    <lineage>
        <taxon>Bacteria</taxon>
        <taxon>Pseudomonadati</taxon>
        <taxon>Pseudomonadota</taxon>
        <taxon>Betaproteobacteria</taxon>
        <taxon>Burkholderiales</taxon>
        <taxon>Burkholderiaceae</taxon>
        <taxon>Paraburkholderia</taxon>
    </lineage>
</organism>
<protein>
    <submittedName>
        <fullName evidence="8">Resolvase</fullName>
    </submittedName>
</protein>
<comment type="caution">
    <text evidence="8">The sequence shown here is derived from an EMBL/GenBank/DDBJ whole genome shotgun (WGS) entry which is preliminary data.</text>
</comment>
<feature type="domain" description="Resolvase/invertase-type recombinase catalytic" evidence="7">
    <location>
        <begin position="3"/>
        <end position="143"/>
    </location>
</feature>
<sequence length="222" mass="24258">MTRLFCYCRVSTVDQTTDNQVQEIEAAGFTVAKQRIITETVSGSVPALERKGFAKLLDRLEEGDLLIVTKLDRLGRNAIDVRATVERLASIGVRVHCLALGGVDLTSPAGRMTMQVINAVAEFERDLLIERTQAGIRRARTEGKTFGRPSALSEAQRATVIGQLNAGVSIAQIAREMKTSRQTVMRVRQSMASMQNDLTGIGPDGVPCALIDWSDRRKSRGA</sequence>
<dbReference type="CDD" id="cd03768">
    <property type="entry name" value="SR_ResInv"/>
    <property type="match status" value="1"/>
</dbReference>
<dbReference type="Pfam" id="PF00239">
    <property type="entry name" value="Resolvase"/>
    <property type="match status" value="1"/>
</dbReference>
<keyword evidence="2" id="KW-0229">DNA integration</keyword>
<comment type="similarity">
    <text evidence="1">Belongs to the site-specific recombinase resolvase family.</text>
</comment>
<feature type="active site" description="O-(5'-phospho-DNA)-serine intermediate" evidence="5 6">
    <location>
        <position position="11"/>
    </location>
</feature>
<dbReference type="InterPro" id="IPR006120">
    <property type="entry name" value="Resolvase_HTH_dom"/>
</dbReference>
<dbReference type="InterPro" id="IPR050639">
    <property type="entry name" value="SSR_resolvase"/>
</dbReference>
<dbReference type="GO" id="GO:0000150">
    <property type="term" value="F:DNA strand exchange activity"/>
    <property type="evidence" value="ECO:0007669"/>
    <property type="project" value="InterPro"/>
</dbReference>
<evidence type="ECO:0000259" key="7">
    <source>
        <dbReference type="PROSITE" id="PS51736"/>
    </source>
</evidence>
<dbReference type="InterPro" id="IPR006118">
    <property type="entry name" value="Recombinase_CS"/>
</dbReference>
<proteinExistence type="inferred from homology"/>
<dbReference type="Proteomes" id="UP000254875">
    <property type="component" value="Unassembled WGS sequence"/>
</dbReference>
<dbReference type="Pfam" id="PF02796">
    <property type="entry name" value="HTH_7"/>
    <property type="match status" value="1"/>
</dbReference>
<evidence type="ECO:0000313" key="8">
    <source>
        <dbReference type="EMBL" id="RDK04606.1"/>
    </source>
</evidence>
<name>A0A370NG64_9BURK</name>
<keyword evidence="3" id="KW-0238">DNA-binding</keyword>
<dbReference type="InterPro" id="IPR036162">
    <property type="entry name" value="Resolvase-like_N_sf"/>
</dbReference>
<dbReference type="Gene3D" id="3.40.50.1390">
    <property type="entry name" value="Resolvase, N-terminal catalytic domain"/>
    <property type="match status" value="1"/>
</dbReference>
<dbReference type="PROSITE" id="PS00398">
    <property type="entry name" value="RECOMBINASES_2"/>
    <property type="match status" value="1"/>
</dbReference>
<dbReference type="PANTHER" id="PTHR30461:SF2">
    <property type="entry name" value="SERINE RECOMBINASE PINE-RELATED"/>
    <property type="match status" value="1"/>
</dbReference>
<gene>
    <name evidence="8" type="ORF">DLM46_01680</name>
</gene>
<dbReference type="Gene3D" id="1.10.10.60">
    <property type="entry name" value="Homeodomain-like"/>
    <property type="match status" value="1"/>
</dbReference>
<evidence type="ECO:0000256" key="4">
    <source>
        <dbReference type="ARBA" id="ARBA00023172"/>
    </source>
</evidence>
<dbReference type="EMBL" id="QHKS01000001">
    <property type="protein sequence ID" value="RDK04606.1"/>
    <property type="molecule type" value="Genomic_DNA"/>
</dbReference>
<evidence type="ECO:0000256" key="6">
    <source>
        <dbReference type="PROSITE-ProRule" id="PRU10137"/>
    </source>
</evidence>
<evidence type="ECO:0000256" key="1">
    <source>
        <dbReference type="ARBA" id="ARBA00009913"/>
    </source>
</evidence>
<dbReference type="SUPFAM" id="SSF46689">
    <property type="entry name" value="Homeodomain-like"/>
    <property type="match status" value="1"/>
</dbReference>
<reference evidence="9" key="1">
    <citation type="submission" date="2018-05" db="EMBL/GenBank/DDBJ databases">
        <authorList>
            <person name="Feng T."/>
        </authorList>
    </citation>
    <scope>NUCLEOTIDE SEQUENCE [LARGE SCALE GENOMIC DNA]</scope>
    <source>
        <strain evidence="9">S27</strain>
    </source>
</reference>
<dbReference type="InterPro" id="IPR006119">
    <property type="entry name" value="Resolv_N"/>
</dbReference>
<keyword evidence="4" id="KW-0233">DNA recombination</keyword>
<dbReference type="SUPFAM" id="SSF53041">
    <property type="entry name" value="Resolvase-like"/>
    <property type="match status" value="1"/>
</dbReference>
<accession>A0A370NG64</accession>